<dbReference type="SUPFAM" id="SSF53335">
    <property type="entry name" value="S-adenosyl-L-methionine-dependent methyltransferases"/>
    <property type="match status" value="1"/>
</dbReference>
<evidence type="ECO:0000256" key="3">
    <source>
        <dbReference type="ARBA" id="ARBA00022691"/>
    </source>
</evidence>
<dbReference type="GO" id="GO:0008168">
    <property type="term" value="F:methyltransferase activity"/>
    <property type="evidence" value="ECO:0007669"/>
    <property type="project" value="UniProtKB-KW"/>
</dbReference>
<keyword evidence="2" id="KW-0808">Transferase</keyword>
<accession>A0ABU7RV73</accession>
<reference evidence="4 5" key="1">
    <citation type="submission" date="2024-01" db="EMBL/GenBank/DDBJ databases">
        <title>Genome insights into Plantactinospora sonchi sp. nov.</title>
        <authorList>
            <person name="Wang L."/>
        </authorList>
    </citation>
    <scope>NUCLEOTIDE SEQUENCE [LARGE SCALE GENOMIC DNA]</scope>
    <source>
        <strain evidence="4 5">NEAU-QY2</strain>
    </source>
</reference>
<dbReference type="RefSeq" id="WP_331215515.1">
    <property type="nucleotide sequence ID" value="NZ_JAZGQK010000015.1"/>
</dbReference>
<keyword evidence="3" id="KW-0949">S-adenosyl-L-methionine</keyword>
<evidence type="ECO:0000313" key="4">
    <source>
        <dbReference type="EMBL" id="MEE6260400.1"/>
    </source>
</evidence>
<proteinExistence type="predicted"/>
<comment type="caution">
    <text evidence="4">The sequence shown here is derived from an EMBL/GenBank/DDBJ whole genome shotgun (WGS) entry which is preliminary data.</text>
</comment>
<dbReference type="GO" id="GO:0032259">
    <property type="term" value="P:methylation"/>
    <property type="evidence" value="ECO:0007669"/>
    <property type="project" value="UniProtKB-KW"/>
</dbReference>
<dbReference type="EMBL" id="JAZGQK010000015">
    <property type="protein sequence ID" value="MEE6260400.1"/>
    <property type="molecule type" value="Genomic_DNA"/>
</dbReference>
<evidence type="ECO:0000256" key="2">
    <source>
        <dbReference type="ARBA" id="ARBA00022679"/>
    </source>
</evidence>
<dbReference type="Gene3D" id="3.40.50.150">
    <property type="entry name" value="Vaccinia Virus protein VP39"/>
    <property type="match status" value="1"/>
</dbReference>
<organism evidence="4 5">
    <name type="scientific">Plantactinospora sonchi</name>
    <dbReference type="NCBI Taxonomy" id="1544735"/>
    <lineage>
        <taxon>Bacteria</taxon>
        <taxon>Bacillati</taxon>
        <taxon>Actinomycetota</taxon>
        <taxon>Actinomycetes</taxon>
        <taxon>Micromonosporales</taxon>
        <taxon>Micromonosporaceae</taxon>
        <taxon>Plantactinospora</taxon>
    </lineage>
</organism>
<name>A0ABU7RV73_9ACTN</name>
<dbReference type="Proteomes" id="UP001332243">
    <property type="component" value="Unassembled WGS sequence"/>
</dbReference>
<gene>
    <name evidence="4" type="ORF">V1633_18105</name>
</gene>
<dbReference type="Pfam" id="PF13489">
    <property type="entry name" value="Methyltransf_23"/>
    <property type="match status" value="1"/>
</dbReference>
<keyword evidence="1 4" id="KW-0489">Methyltransferase</keyword>
<dbReference type="PANTHER" id="PTHR43464">
    <property type="entry name" value="METHYLTRANSFERASE"/>
    <property type="match status" value="1"/>
</dbReference>
<dbReference type="CDD" id="cd02440">
    <property type="entry name" value="AdoMet_MTases"/>
    <property type="match status" value="1"/>
</dbReference>
<sequence length="249" mass="26988">MASRVTDPPLPPRAALRWQVVRRIVAQRRPASILELGCGLGAVGTRLARMATYTAVEPDPRSYQVAHRRISPLGGRVCNGDHRQAPTPGRYDLVCAFEVLEHLADDAAALAEWLPLVRPGGRLLLSVPADPERFGAWDTLVGHYRRYSAEGLRQRLTEAGATEIRIVHYGWPLGYLLDTVRDRWAGGPVGNAVEGGTAEERTSTSGRILQPSGVVAGGVIRMAVSPFAVLQRMRPDRGPGLVAVAARPE</sequence>
<evidence type="ECO:0000313" key="5">
    <source>
        <dbReference type="Proteomes" id="UP001332243"/>
    </source>
</evidence>
<dbReference type="InterPro" id="IPR029063">
    <property type="entry name" value="SAM-dependent_MTases_sf"/>
</dbReference>
<protein>
    <submittedName>
        <fullName evidence="4">Methyltransferase domain-containing protein</fullName>
    </submittedName>
</protein>
<evidence type="ECO:0000256" key="1">
    <source>
        <dbReference type="ARBA" id="ARBA00022603"/>
    </source>
</evidence>
<dbReference type="PANTHER" id="PTHR43464:SF19">
    <property type="entry name" value="UBIQUINONE BIOSYNTHESIS O-METHYLTRANSFERASE, MITOCHONDRIAL"/>
    <property type="match status" value="1"/>
</dbReference>
<keyword evidence="5" id="KW-1185">Reference proteome</keyword>